<dbReference type="InterPro" id="IPR050624">
    <property type="entry name" value="HTH-type_Tx_Regulator"/>
</dbReference>
<dbReference type="OrthoDB" id="9815924at2"/>
<keyword evidence="1 2" id="KW-0238">DNA-binding</keyword>
<dbReference type="STRING" id="1121291.SAMN02745134_03692"/>
<feature type="domain" description="HTH tetR-type" evidence="3">
    <location>
        <begin position="8"/>
        <end position="68"/>
    </location>
</feature>
<evidence type="ECO:0000256" key="2">
    <source>
        <dbReference type="PROSITE-ProRule" id="PRU00335"/>
    </source>
</evidence>
<evidence type="ECO:0000313" key="4">
    <source>
        <dbReference type="EMBL" id="SMC28863.1"/>
    </source>
</evidence>
<evidence type="ECO:0000256" key="1">
    <source>
        <dbReference type="ARBA" id="ARBA00023125"/>
    </source>
</evidence>
<dbReference type="InterPro" id="IPR001647">
    <property type="entry name" value="HTH_TetR"/>
</dbReference>
<dbReference type="RefSeq" id="WP_084117680.1">
    <property type="nucleotide sequence ID" value="NZ_FWXH01000031.1"/>
</dbReference>
<dbReference type="AlphaFoldDB" id="A0A1W1XY60"/>
<name>A0A1W1XY60_9CLOT</name>
<dbReference type="PRINTS" id="PR00455">
    <property type="entry name" value="HTHTETR"/>
</dbReference>
<dbReference type="PANTHER" id="PTHR43479">
    <property type="entry name" value="ACREF/ENVCD OPERON REPRESSOR-RELATED"/>
    <property type="match status" value="1"/>
</dbReference>
<dbReference type="EMBL" id="FWXH01000031">
    <property type="protein sequence ID" value="SMC28863.1"/>
    <property type="molecule type" value="Genomic_DNA"/>
</dbReference>
<evidence type="ECO:0000313" key="5">
    <source>
        <dbReference type="Proteomes" id="UP000192468"/>
    </source>
</evidence>
<feature type="DNA-binding region" description="H-T-H motif" evidence="2">
    <location>
        <begin position="31"/>
        <end position="50"/>
    </location>
</feature>
<accession>A0A1W1XY60</accession>
<evidence type="ECO:0000259" key="3">
    <source>
        <dbReference type="PROSITE" id="PS50977"/>
    </source>
</evidence>
<dbReference type="GO" id="GO:0003677">
    <property type="term" value="F:DNA binding"/>
    <property type="evidence" value="ECO:0007669"/>
    <property type="project" value="UniProtKB-UniRule"/>
</dbReference>
<dbReference type="InterPro" id="IPR009057">
    <property type="entry name" value="Homeodomain-like_sf"/>
</dbReference>
<organism evidence="4 5">
    <name type="scientific">Clostridium acidisoli DSM 12555</name>
    <dbReference type="NCBI Taxonomy" id="1121291"/>
    <lineage>
        <taxon>Bacteria</taxon>
        <taxon>Bacillati</taxon>
        <taxon>Bacillota</taxon>
        <taxon>Clostridia</taxon>
        <taxon>Eubacteriales</taxon>
        <taxon>Clostridiaceae</taxon>
        <taxon>Clostridium</taxon>
    </lineage>
</organism>
<protein>
    <submittedName>
        <fullName evidence="4">Transcriptional regulator, TetR family</fullName>
    </submittedName>
</protein>
<dbReference type="Pfam" id="PF00440">
    <property type="entry name" value="TetR_N"/>
    <property type="match status" value="1"/>
</dbReference>
<dbReference type="Proteomes" id="UP000192468">
    <property type="component" value="Unassembled WGS sequence"/>
</dbReference>
<keyword evidence="5" id="KW-1185">Reference proteome</keyword>
<dbReference type="PANTHER" id="PTHR43479:SF11">
    <property type="entry name" value="ACREF_ENVCD OPERON REPRESSOR-RELATED"/>
    <property type="match status" value="1"/>
</dbReference>
<dbReference type="Gene3D" id="1.10.357.10">
    <property type="entry name" value="Tetracycline Repressor, domain 2"/>
    <property type="match status" value="1"/>
</dbReference>
<sequence>MKEKDKACITQFKIIEAATEVFSEKGFDGARVDEIAARAKVNKAMLYYYFESKEKLLEEIVKNYVRESIELKKKILKDIDISNEEQLDMIISKMFNFLENKKSILKIIIIESLKAEDRDVPIFNSLLASFELKIKSFREHGLVINKEDEMGLLIDSFFFNTVSWVFFLTVGNKWTQFYGFDKDEVKAKFKEIFLKHRYIYLREIKDK</sequence>
<reference evidence="4 5" key="1">
    <citation type="submission" date="2017-04" db="EMBL/GenBank/DDBJ databases">
        <authorList>
            <person name="Afonso C.L."/>
            <person name="Miller P.J."/>
            <person name="Scott M.A."/>
            <person name="Spackman E."/>
            <person name="Goraichik I."/>
            <person name="Dimitrov K.M."/>
            <person name="Suarez D.L."/>
            <person name="Swayne D.E."/>
        </authorList>
    </citation>
    <scope>NUCLEOTIDE SEQUENCE [LARGE SCALE GENOMIC DNA]</scope>
    <source>
        <strain evidence="4 5">DSM 12555</strain>
    </source>
</reference>
<gene>
    <name evidence="4" type="ORF">SAMN02745134_03692</name>
</gene>
<dbReference type="SUPFAM" id="SSF46689">
    <property type="entry name" value="Homeodomain-like"/>
    <property type="match status" value="1"/>
</dbReference>
<dbReference type="PROSITE" id="PS50977">
    <property type="entry name" value="HTH_TETR_2"/>
    <property type="match status" value="1"/>
</dbReference>
<proteinExistence type="predicted"/>